<evidence type="ECO:0000256" key="9">
    <source>
        <dbReference type="ARBA" id="ARBA00022741"/>
    </source>
</evidence>
<keyword evidence="13" id="KW-0902">Two-component regulatory system</keyword>
<dbReference type="InterPro" id="IPR003661">
    <property type="entry name" value="HisK_dim/P_dom"/>
</dbReference>
<dbReference type="GO" id="GO:0005886">
    <property type="term" value="C:plasma membrane"/>
    <property type="evidence" value="ECO:0007669"/>
    <property type="project" value="UniProtKB-SubCell"/>
</dbReference>
<dbReference type="GO" id="GO:0006355">
    <property type="term" value="P:regulation of DNA-templated transcription"/>
    <property type="evidence" value="ECO:0007669"/>
    <property type="project" value="InterPro"/>
</dbReference>
<feature type="transmembrane region" description="Helical" evidence="16">
    <location>
        <begin position="312"/>
        <end position="333"/>
    </location>
</feature>
<dbReference type="SUPFAM" id="SSF55785">
    <property type="entry name" value="PYP-like sensor domain (PAS domain)"/>
    <property type="match status" value="1"/>
</dbReference>
<keyword evidence="20" id="KW-1185">Reference proteome</keyword>
<feature type="domain" description="Histidine kinase" evidence="17">
    <location>
        <begin position="532"/>
        <end position="743"/>
    </location>
</feature>
<keyword evidence="11" id="KW-0067">ATP-binding</keyword>
<evidence type="ECO:0000256" key="2">
    <source>
        <dbReference type="ARBA" id="ARBA00004429"/>
    </source>
</evidence>
<dbReference type="EMBL" id="JMSZ01000010">
    <property type="protein sequence ID" value="KDE41074.1"/>
    <property type="molecule type" value="Genomic_DNA"/>
</dbReference>
<evidence type="ECO:0000256" key="13">
    <source>
        <dbReference type="ARBA" id="ARBA00023012"/>
    </source>
</evidence>
<dbReference type="FunFam" id="3.30.450.20:FF:000127">
    <property type="entry name" value="C4-dicarboxylate transport sensor protein"/>
    <property type="match status" value="1"/>
</dbReference>
<dbReference type="SMART" id="SM00091">
    <property type="entry name" value="PAS"/>
    <property type="match status" value="1"/>
</dbReference>
<dbReference type="EC" id="2.7.13.3" evidence="3"/>
<evidence type="ECO:0000256" key="16">
    <source>
        <dbReference type="SAM" id="Phobius"/>
    </source>
</evidence>
<dbReference type="InterPro" id="IPR036097">
    <property type="entry name" value="HisK_dim/P_sf"/>
</dbReference>
<keyword evidence="14 16" id="KW-0472">Membrane</keyword>
<dbReference type="CDD" id="cd12914">
    <property type="entry name" value="PDC1_DGC_like"/>
    <property type="match status" value="1"/>
</dbReference>
<name>A0A063Y5Y9_9GAMM</name>
<comment type="catalytic activity">
    <reaction evidence="1">
        <text>ATP + protein L-histidine = ADP + protein N-phospho-L-histidine.</text>
        <dbReference type="EC" id="2.7.13.3"/>
    </reaction>
</comment>
<proteinExistence type="predicted"/>
<keyword evidence="6" id="KW-0597">Phosphoprotein</keyword>
<dbReference type="FunFam" id="1.10.287.130:FF:000049">
    <property type="entry name" value="C4-dicarboxylate transport sensor protein DctB"/>
    <property type="match status" value="1"/>
</dbReference>
<dbReference type="InterPro" id="IPR013767">
    <property type="entry name" value="PAS_fold"/>
</dbReference>
<evidence type="ECO:0000256" key="11">
    <source>
        <dbReference type="ARBA" id="ARBA00022840"/>
    </source>
</evidence>
<dbReference type="SMART" id="SM00388">
    <property type="entry name" value="HisKA"/>
    <property type="match status" value="1"/>
</dbReference>
<gene>
    <name evidence="19" type="ORF">ADINL_0379</name>
</gene>
<evidence type="ECO:0000256" key="14">
    <source>
        <dbReference type="ARBA" id="ARBA00023136"/>
    </source>
</evidence>
<dbReference type="AlphaFoldDB" id="A0A063Y5Y9"/>
<dbReference type="PROSITE" id="PS50109">
    <property type="entry name" value="HIS_KIN"/>
    <property type="match status" value="1"/>
</dbReference>
<sequence length="757" mass="85373">MNPSPQVSKTGKAARILIFLSVLALFAVLMLQTAAISRHQAISDLQQKTEADLNRYIITVQQKLDRFKDLPKLLSTHPDLLSILPHPDTEANKLRLNQFLEEVNDIIGASDTYLMNREGLTVAASNWSMERSFIGGNFSFRPYFIDAVAGGAGSYFALGTTSHQRGYFFSYPVYNRDEVAGVIVVKIDLNDVEDHWNDPLQDILVTDNDDVIFISTRPDWKFRTLTPLSPQDQRRVRDSLRYGDNPLIPLDVSARQPLTENTERITLQKDPSLAPAGDGRQVQDYLLMTQSLKDTGLNVSMLSSMKVVDQKVITAMVQVAFIYIALLLLILVLRVRYRLKLQQQEFQQREHKALEESEARIRAIIDHTHAGLITLDESGTVRYMNPTAEKLFGMTAESMRGQYLSPLFSEAARVVCWRYIMEETTDTAELTTEAGALGHNNQEFPVELTIGRMSVAGEKLFMLTIHDITERKLYEQKLRDATEALEFRVQERTKDLVQTNARLVEEMTQHRNTQNELIQTAKLAVLGQLSAGINHELNQPLTAIRNYADNALAFLRRDQLETVSQNLQEIGGLTDRMAKIIHPLKEFSRKSTNCIEPVSLRQIRDGVMSVMYGRFEKEQVTVRWPDAVETIWVMADRLRLEQVFVNLLTNAMQAVAGQAGKQICVEAEDVAGYTEIRVRDNGPGVRDPERVFEPFYTTKSSGQGIGLGLPISQRIIESFYGELRVRNHAEGGAEFLVRLPTALQQSSGAIATLDVKS</sequence>
<keyword evidence="9" id="KW-0547">Nucleotide-binding</keyword>
<keyword evidence="7" id="KW-0808">Transferase</keyword>
<dbReference type="GO" id="GO:0000155">
    <property type="term" value="F:phosphorelay sensor kinase activity"/>
    <property type="evidence" value="ECO:0007669"/>
    <property type="project" value="InterPro"/>
</dbReference>
<dbReference type="GO" id="GO:0005524">
    <property type="term" value="F:ATP binding"/>
    <property type="evidence" value="ECO:0007669"/>
    <property type="project" value="UniProtKB-KW"/>
</dbReference>
<dbReference type="Gene3D" id="3.30.565.10">
    <property type="entry name" value="Histidine kinase-like ATPase, C-terminal domain"/>
    <property type="match status" value="1"/>
</dbReference>
<organism evidence="19 20">
    <name type="scientific">Nitrincola lacisaponensis</name>
    <dbReference type="NCBI Taxonomy" id="267850"/>
    <lineage>
        <taxon>Bacteria</taxon>
        <taxon>Pseudomonadati</taxon>
        <taxon>Pseudomonadota</taxon>
        <taxon>Gammaproteobacteria</taxon>
        <taxon>Oceanospirillales</taxon>
        <taxon>Oceanospirillaceae</taxon>
        <taxon>Nitrincola</taxon>
    </lineage>
</organism>
<protein>
    <recommendedName>
        <fullName evidence="15">C4-dicarboxylate transport sensor protein DctB</fullName>
        <ecNumber evidence="3">2.7.13.3</ecNumber>
    </recommendedName>
</protein>
<evidence type="ECO:0000313" key="20">
    <source>
        <dbReference type="Proteomes" id="UP000027318"/>
    </source>
</evidence>
<evidence type="ECO:0000256" key="10">
    <source>
        <dbReference type="ARBA" id="ARBA00022777"/>
    </source>
</evidence>
<evidence type="ECO:0000256" key="1">
    <source>
        <dbReference type="ARBA" id="ARBA00000085"/>
    </source>
</evidence>
<dbReference type="CDD" id="cd00130">
    <property type="entry name" value="PAS"/>
    <property type="match status" value="1"/>
</dbReference>
<dbReference type="OrthoDB" id="1931120at2"/>
<dbReference type="InterPro" id="IPR005467">
    <property type="entry name" value="His_kinase_dom"/>
</dbReference>
<dbReference type="InterPro" id="IPR029151">
    <property type="entry name" value="Sensor-like_sf"/>
</dbReference>
<keyword evidence="12 16" id="KW-1133">Transmembrane helix</keyword>
<feature type="domain" description="PAS" evidence="18">
    <location>
        <begin position="357"/>
        <end position="402"/>
    </location>
</feature>
<reference evidence="19 20" key="1">
    <citation type="journal article" date="2005" name="Int. J. Syst. Evol. Microbiol.">
        <title>Nitrincola lacisaponensis gen. nov., sp. nov., a novel alkaliphilic bacterium isolated from an alkaline, saline lake.</title>
        <authorList>
            <person name="Dimitriu P.A."/>
            <person name="Shukla S.K."/>
            <person name="Conradt J."/>
            <person name="Marquez M.C."/>
            <person name="Ventosa A."/>
            <person name="Maglia A."/>
            <person name="Peyton B.M."/>
            <person name="Pinkart H.C."/>
            <person name="Mormile M.R."/>
        </authorList>
    </citation>
    <scope>NUCLEOTIDE SEQUENCE [LARGE SCALE GENOMIC DNA]</scope>
    <source>
        <strain evidence="19 20">4CA</strain>
    </source>
</reference>
<evidence type="ECO:0000256" key="7">
    <source>
        <dbReference type="ARBA" id="ARBA00022679"/>
    </source>
</evidence>
<comment type="caution">
    <text evidence="19">The sequence shown here is derived from an EMBL/GenBank/DDBJ whole genome shotgun (WGS) entry which is preliminary data.</text>
</comment>
<keyword evidence="4" id="KW-1003">Cell membrane</keyword>
<keyword evidence="10 19" id="KW-0418">Kinase</keyword>
<dbReference type="SUPFAM" id="SSF103190">
    <property type="entry name" value="Sensory domain-like"/>
    <property type="match status" value="1"/>
</dbReference>
<dbReference type="PRINTS" id="PR00344">
    <property type="entry name" value="BCTRLSENSOR"/>
</dbReference>
<dbReference type="Pfam" id="PF02743">
    <property type="entry name" value="dCache_1"/>
    <property type="match status" value="1"/>
</dbReference>
<dbReference type="InterPro" id="IPR004358">
    <property type="entry name" value="Sig_transdc_His_kin-like_C"/>
</dbReference>
<dbReference type="SUPFAM" id="SSF55874">
    <property type="entry name" value="ATPase domain of HSP90 chaperone/DNA topoisomerase II/histidine kinase"/>
    <property type="match status" value="1"/>
</dbReference>
<evidence type="ECO:0000256" key="8">
    <source>
        <dbReference type="ARBA" id="ARBA00022692"/>
    </source>
</evidence>
<dbReference type="PATRIC" id="fig|267850.7.peg.375"/>
<keyword evidence="5" id="KW-0997">Cell inner membrane</keyword>
<dbReference type="Pfam" id="PF02518">
    <property type="entry name" value="HATPase_c"/>
    <property type="match status" value="1"/>
</dbReference>
<keyword evidence="8 16" id="KW-0812">Transmembrane</keyword>
<evidence type="ECO:0000256" key="6">
    <source>
        <dbReference type="ARBA" id="ARBA00022553"/>
    </source>
</evidence>
<dbReference type="CDD" id="cd00082">
    <property type="entry name" value="HisKA"/>
    <property type="match status" value="1"/>
</dbReference>
<evidence type="ECO:0000259" key="17">
    <source>
        <dbReference type="PROSITE" id="PS50109"/>
    </source>
</evidence>
<dbReference type="InterPro" id="IPR035965">
    <property type="entry name" value="PAS-like_dom_sf"/>
</dbReference>
<dbReference type="Pfam" id="PF00989">
    <property type="entry name" value="PAS"/>
    <property type="match status" value="1"/>
</dbReference>
<dbReference type="Pfam" id="PF00512">
    <property type="entry name" value="HisKA"/>
    <property type="match status" value="1"/>
</dbReference>
<evidence type="ECO:0000259" key="18">
    <source>
        <dbReference type="PROSITE" id="PS50112"/>
    </source>
</evidence>
<evidence type="ECO:0000256" key="4">
    <source>
        <dbReference type="ARBA" id="ARBA00022475"/>
    </source>
</evidence>
<evidence type="ECO:0000313" key="19">
    <source>
        <dbReference type="EMBL" id="KDE41074.1"/>
    </source>
</evidence>
<dbReference type="SMART" id="SM00387">
    <property type="entry name" value="HATPase_c"/>
    <property type="match status" value="1"/>
</dbReference>
<evidence type="ECO:0000256" key="3">
    <source>
        <dbReference type="ARBA" id="ARBA00012438"/>
    </source>
</evidence>
<dbReference type="InterPro" id="IPR000014">
    <property type="entry name" value="PAS"/>
</dbReference>
<evidence type="ECO:0000256" key="12">
    <source>
        <dbReference type="ARBA" id="ARBA00022989"/>
    </source>
</evidence>
<dbReference type="PANTHER" id="PTHR43065">
    <property type="entry name" value="SENSOR HISTIDINE KINASE"/>
    <property type="match status" value="1"/>
</dbReference>
<dbReference type="SUPFAM" id="SSF47384">
    <property type="entry name" value="Homodimeric domain of signal transducing histidine kinase"/>
    <property type="match status" value="1"/>
</dbReference>
<evidence type="ECO:0000256" key="5">
    <source>
        <dbReference type="ARBA" id="ARBA00022519"/>
    </source>
</evidence>
<comment type="subcellular location">
    <subcellularLocation>
        <location evidence="2">Cell inner membrane</location>
        <topology evidence="2">Multi-pass membrane protein</topology>
    </subcellularLocation>
</comment>
<dbReference type="NCBIfam" id="TIGR00229">
    <property type="entry name" value="sensory_box"/>
    <property type="match status" value="1"/>
</dbReference>
<dbReference type="Gene3D" id="1.10.287.130">
    <property type="match status" value="1"/>
</dbReference>
<evidence type="ECO:0000256" key="15">
    <source>
        <dbReference type="ARBA" id="ARBA00073143"/>
    </source>
</evidence>
<dbReference type="InterPro" id="IPR003594">
    <property type="entry name" value="HATPase_dom"/>
</dbReference>
<dbReference type="Proteomes" id="UP000027318">
    <property type="component" value="Unassembled WGS sequence"/>
</dbReference>
<dbReference type="STRING" id="267850.ADINL_0379"/>
<dbReference type="InterPro" id="IPR036890">
    <property type="entry name" value="HATPase_C_sf"/>
</dbReference>
<accession>A0A063Y5Y9</accession>
<dbReference type="Gene3D" id="3.30.450.20">
    <property type="entry name" value="PAS domain"/>
    <property type="match status" value="3"/>
</dbReference>
<dbReference type="InterPro" id="IPR033479">
    <property type="entry name" value="dCache_1"/>
</dbReference>
<dbReference type="PROSITE" id="PS50112">
    <property type="entry name" value="PAS"/>
    <property type="match status" value="1"/>
</dbReference>
<dbReference type="PANTHER" id="PTHR43065:SF46">
    <property type="entry name" value="C4-DICARBOXYLATE TRANSPORT SENSOR PROTEIN DCTB"/>
    <property type="match status" value="1"/>
</dbReference>
<dbReference type="RefSeq" id="WP_051632479.1">
    <property type="nucleotide sequence ID" value="NZ_JMSZ01000010.1"/>
</dbReference>